<sequence length="1251" mass="134919">MTALTFRPVFVHAWARLRRAAAPLALALSLAPSLAGPAQADEPVRGTVSVFTDGGYTRLLFRLEEEVPARVSVAGSIMVISFKKPVQIGVDRLSDSARDYISIARRDPDGTAIRIALARKVKVNTIPAGDRFYVDLLPDTWTGILPGLPQEVVDDLARRARDAEKLLYQHKIITKQKEPPLLRVRVARQPTFVRYVFELPDAANVVPDESAGKLTLNFDQAIRWDLADAKAIMPPTLESVDATTDFASGAVTFTLNGQPEVRTFREDRSIVVDIGTGSKPSEASAAPAPVSAPSIDAPETVPAAKDASTPKADVKSAAPTPAAPKGEALKPDVAPRSEAPKADAAKPVAQAAAPTTAEPPKAAPVAEAAPKATIKDGVKEPAKPAAKMAKTDANNVVAGLEQSGNTLRLDFPFAAPTPAAVFRRGDTVWLVFDSDKKIDIAALTADKSSGIRSAKLERGSDGEAILRIRLARPRLVSLVADGPEWVVTIADAVMTPTQPLSVTRALLGKAHTSIAMPFDGPGHLHVLKDKDVGSTLMVVTGLGPARGFLKQQDFVELRALVSTHGIVVEPLADDVAADLEADRVTFSRPGGLSLSPTDQAEEQIASTFRSLTFDPQTWGYDRQAVFNDRQSELIRLAAAAPDAKRKQARLNLARFYLARDMAAEAKGVIDVALADPQEANDVTGSILRAVAEVMLDRPQEALKVLASPQVASQQDAPIWRAVAFAREGKWPEAREAFKGSEATLGNLPLELQRVAMLEALRAAIEVRDFTAASRLLNDFETAGIPADIDPTVKVLAGRLNEGLGRKDDALANYHAAADSTDRRAASQARLREIALLQASGQMPRKEAIVALETLTAVWRGDETEAEGLRLLAQLYTQENRFRDAFHVMRAALRSNPNSDMTRKLQDEAAATFDSLFLEGKGDTLPAVEALGLFYDYRELTPIGRRGDEMIRRLADRLVAVDLLDQAAELLQHQVDHRLQGAARSQVATRLALIYLMNRRPERALATLQSTRMGDLSNEIRDQRLLLEARALSDIGRHELALELIANVKGPEAMRLRSDTLWAAQRWREAAEQIELLMGERWRDFAPLNDDERSDVLRAAVGYTLADETIGLGRLREKFAAKMAESTDARAFETVSVPIGGNRPEFLAVAKRLAAVDTLQGFLRDMRKRFPDGTPQAPSPSAAGEAAMQAKEAEAQAKKAAAAEKAAVNAPADPASASPLPPKAPAGVPLRPDMTPTGSIPKPAAQQRAAAR</sequence>
<reference evidence="4 5" key="1">
    <citation type="submission" date="2018-07" db="EMBL/GenBank/DDBJ databases">
        <authorList>
            <person name="Quirk P.G."/>
            <person name="Krulwich T.A."/>
        </authorList>
    </citation>
    <scope>NUCLEOTIDE SEQUENCE [LARGE SCALE GENOMIC DNA]</scope>
    <source>
        <strain evidence="4 5">CC-BB4</strain>
    </source>
</reference>
<dbReference type="PROSITE" id="PS50005">
    <property type="entry name" value="TPR"/>
    <property type="match status" value="1"/>
</dbReference>
<dbReference type="InterPro" id="IPR011990">
    <property type="entry name" value="TPR-like_helical_dom_sf"/>
</dbReference>
<gene>
    <name evidence="4" type="ORF">DW352_00850</name>
</gene>
<dbReference type="AlphaFoldDB" id="A0A345ZQJ4"/>
<dbReference type="KEGG" id="ptaw:DW352_00850"/>
<feature type="compositionally biased region" description="Low complexity" evidence="2">
    <location>
        <begin position="345"/>
        <end position="372"/>
    </location>
</feature>
<evidence type="ECO:0000313" key="4">
    <source>
        <dbReference type="EMBL" id="AXK79191.1"/>
    </source>
</evidence>
<proteinExistence type="predicted"/>
<organism evidence="4 5">
    <name type="scientific">Pseudolabrys taiwanensis</name>
    <dbReference type="NCBI Taxonomy" id="331696"/>
    <lineage>
        <taxon>Bacteria</taxon>
        <taxon>Pseudomonadati</taxon>
        <taxon>Pseudomonadota</taxon>
        <taxon>Alphaproteobacteria</taxon>
        <taxon>Hyphomicrobiales</taxon>
        <taxon>Xanthobacteraceae</taxon>
        <taxon>Pseudolabrys</taxon>
    </lineage>
</organism>
<dbReference type="EMBL" id="CP031417">
    <property type="protein sequence ID" value="AXK79191.1"/>
    <property type="molecule type" value="Genomic_DNA"/>
</dbReference>
<dbReference type="Proteomes" id="UP000254889">
    <property type="component" value="Chromosome"/>
</dbReference>
<keyword evidence="3" id="KW-0732">Signal</keyword>
<dbReference type="Gene3D" id="1.25.40.10">
    <property type="entry name" value="Tetratricopeptide repeat domain"/>
    <property type="match status" value="1"/>
</dbReference>
<dbReference type="InterPro" id="IPR019734">
    <property type="entry name" value="TPR_rpt"/>
</dbReference>
<feature type="region of interest" description="Disordered" evidence="2">
    <location>
        <begin position="1167"/>
        <end position="1251"/>
    </location>
</feature>
<evidence type="ECO:0000256" key="1">
    <source>
        <dbReference type="PROSITE-ProRule" id="PRU00339"/>
    </source>
</evidence>
<feature type="compositionally biased region" description="Basic and acidic residues" evidence="2">
    <location>
        <begin position="327"/>
        <end position="344"/>
    </location>
</feature>
<feature type="compositionally biased region" description="Low complexity" evidence="2">
    <location>
        <begin position="278"/>
        <end position="298"/>
    </location>
</feature>
<feature type="signal peptide" evidence="3">
    <location>
        <begin position="1"/>
        <end position="40"/>
    </location>
</feature>
<evidence type="ECO:0000256" key="2">
    <source>
        <dbReference type="SAM" id="MobiDB-lite"/>
    </source>
</evidence>
<evidence type="ECO:0000256" key="3">
    <source>
        <dbReference type="SAM" id="SignalP"/>
    </source>
</evidence>
<feature type="chain" id="PRO_5016575009" evidence="3">
    <location>
        <begin position="41"/>
        <end position="1251"/>
    </location>
</feature>
<protein>
    <submittedName>
        <fullName evidence="4">Tetratricopeptide repeat protein</fullName>
    </submittedName>
</protein>
<dbReference type="RefSeq" id="WP_115687638.1">
    <property type="nucleotide sequence ID" value="NZ_CP031417.1"/>
</dbReference>
<dbReference type="OrthoDB" id="7431909at2"/>
<name>A0A345ZQJ4_9HYPH</name>
<keyword evidence="1" id="KW-0802">TPR repeat</keyword>
<feature type="compositionally biased region" description="Basic and acidic residues" evidence="2">
    <location>
        <begin position="373"/>
        <end position="382"/>
    </location>
</feature>
<feature type="region of interest" description="Disordered" evidence="2">
    <location>
        <begin position="275"/>
        <end position="387"/>
    </location>
</feature>
<evidence type="ECO:0000313" key="5">
    <source>
        <dbReference type="Proteomes" id="UP000254889"/>
    </source>
</evidence>
<feature type="compositionally biased region" description="Low complexity" evidence="2">
    <location>
        <begin position="1197"/>
        <end position="1217"/>
    </location>
</feature>
<feature type="repeat" description="TPR" evidence="1">
    <location>
        <begin position="865"/>
        <end position="898"/>
    </location>
</feature>
<keyword evidence="5" id="KW-1185">Reference proteome</keyword>
<accession>A0A345ZQJ4</accession>
<dbReference type="SUPFAM" id="SSF48452">
    <property type="entry name" value="TPR-like"/>
    <property type="match status" value="1"/>
</dbReference>